<dbReference type="SUPFAM" id="SSF55031">
    <property type="entry name" value="Bacterial exopeptidase dimerisation domain"/>
    <property type="match status" value="1"/>
</dbReference>
<dbReference type="GO" id="GO:0046872">
    <property type="term" value="F:metal ion binding"/>
    <property type="evidence" value="ECO:0007669"/>
    <property type="project" value="UniProtKB-KW"/>
</dbReference>
<dbReference type="AlphaFoldDB" id="A0A1W6ZYD1"/>
<dbReference type="PANTHER" id="PTHR32494:SF5">
    <property type="entry name" value="ALLANTOATE AMIDOHYDROLASE"/>
    <property type="match status" value="1"/>
</dbReference>
<dbReference type="Gene3D" id="3.30.70.360">
    <property type="match status" value="1"/>
</dbReference>
<dbReference type="KEGG" id="psin:CAK95_26690"/>
<dbReference type="InterPro" id="IPR002933">
    <property type="entry name" value="Peptidase_M20"/>
</dbReference>
<evidence type="ECO:0000256" key="2">
    <source>
        <dbReference type="ARBA" id="ARBA00022801"/>
    </source>
</evidence>
<keyword evidence="3" id="KW-0862">Zinc</keyword>
<dbReference type="OrthoDB" id="9808195at2"/>
<dbReference type="NCBIfam" id="NF006771">
    <property type="entry name" value="PRK09290.1-5"/>
    <property type="match status" value="1"/>
</dbReference>
<dbReference type="SUPFAM" id="SSF53187">
    <property type="entry name" value="Zn-dependent exopeptidases"/>
    <property type="match status" value="1"/>
</dbReference>
<dbReference type="PANTHER" id="PTHR32494">
    <property type="entry name" value="ALLANTOATE DEIMINASE-RELATED"/>
    <property type="match status" value="1"/>
</dbReference>
<dbReference type="EMBL" id="CP021112">
    <property type="protein sequence ID" value="ARQ02288.1"/>
    <property type="molecule type" value="Genomic_DNA"/>
</dbReference>
<dbReference type="Pfam" id="PF07687">
    <property type="entry name" value="M20_dimer"/>
    <property type="match status" value="1"/>
</dbReference>
<dbReference type="InterPro" id="IPR011650">
    <property type="entry name" value="Peptidase_M20_dimer"/>
</dbReference>
<dbReference type="GO" id="GO:0016813">
    <property type="term" value="F:hydrolase activity, acting on carbon-nitrogen (but not peptide) bonds, in linear amidines"/>
    <property type="evidence" value="ECO:0007669"/>
    <property type="project" value="InterPro"/>
</dbReference>
<dbReference type="NCBIfam" id="NF006769">
    <property type="entry name" value="PRK09290.1-3"/>
    <property type="match status" value="1"/>
</dbReference>
<dbReference type="STRING" id="1235591.CAK95_26690"/>
<reference evidence="4 5" key="1">
    <citation type="submission" date="2017-05" db="EMBL/GenBank/DDBJ databases">
        <title>Full genome sequence of Pseudorhodoplanes sinuspersici.</title>
        <authorList>
            <person name="Dastgheib S.M.M."/>
            <person name="Shavandi M."/>
            <person name="Tirandaz H."/>
        </authorList>
    </citation>
    <scope>NUCLEOTIDE SEQUENCE [LARGE SCALE GENOMIC DNA]</scope>
    <source>
        <strain evidence="4 5">RIPI110</strain>
    </source>
</reference>
<dbReference type="PIRSF" id="PIRSF001235">
    <property type="entry name" value="Amidase_carbamoylase"/>
    <property type="match status" value="1"/>
</dbReference>
<evidence type="ECO:0000313" key="5">
    <source>
        <dbReference type="Proteomes" id="UP000194137"/>
    </source>
</evidence>
<evidence type="ECO:0000313" key="4">
    <source>
        <dbReference type="EMBL" id="ARQ02288.1"/>
    </source>
</evidence>
<protein>
    <submittedName>
        <fullName evidence="4">Zn-dependent hydrolase</fullName>
    </submittedName>
</protein>
<comment type="similarity">
    <text evidence="1">Belongs to the peptidase M20 family.</text>
</comment>
<keyword evidence="5" id="KW-1185">Reference proteome</keyword>
<sequence>MKDQNGRSLNRGANLAISPDRLWDDLMETAAFGATAKGGVCRLTLSDDDRKVRDWFTARAQAIGCTVTVDDMGNMFARRDGLRNDIPPIAMGSHLDTQPTGGKFDGVLGVLAALEALRTLQESGYRTFAPVEVINFTNEEGSRFAPAMLASGVFAGVFEREWAASQKDRDGISFGQALDAIGYRGPHRCGDHPLSAYFELHIEQGPILEKENDDIGIVTGIQGIRWYEATMIGQEAHTGATPMTMRKNALLGAARMIETVNAIALRHPPHAVATVGLVEVMPNSRNVVPAEVFFTIDVRHPQVAVLDAIENSINSEFRTAMSDYDLSGSLTRIWENPPVAFDPNCIASVRKAAAACGASARDMISGAGHDAAFIMRVAPSGMIFVPCRNGISHNETEFSTKEQCSKGAQVLLQSVVEFDRRLAGEL</sequence>
<name>A0A1W6ZYD1_9HYPH</name>
<dbReference type="NCBIfam" id="TIGR01879">
    <property type="entry name" value="hydantase"/>
    <property type="match status" value="1"/>
</dbReference>
<evidence type="ECO:0000256" key="3">
    <source>
        <dbReference type="PIRSR" id="PIRSR001235-1"/>
    </source>
</evidence>
<dbReference type="Pfam" id="PF01546">
    <property type="entry name" value="Peptidase_M20"/>
    <property type="match status" value="1"/>
</dbReference>
<proteinExistence type="inferred from homology"/>
<keyword evidence="3" id="KW-0479">Metal-binding</keyword>
<comment type="cofactor">
    <cofactor evidence="3">
        <name>Zn(2+)</name>
        <dbReference type="ChEBI" id="CHEBI:29105"/>
    </cofactor>
    <text evidence="3">Binds 2 Zn(2+) ions per subunit.</text>
</comment>
<feature type="binding site" evidence="3">
    <location>
        <position position="140"/>
    </location>
    <ligand>
        <name>Zn(2+)</name>
        <dbReference type="ChEBI" id="CHEBI:29105"/>
        <label>2</label>
    </ligand>
</feature>
<dbReference type="RefSeq" id="WP_086090719.1">
    <property type="nucleotide sequence ID" value="NZ_CP021112.1"/>
</dbReference>
<dbReference type="Gene3D" id="3.40.630.10">
    <property type="entry name" value="Zn peptidases"/>
    <property type="match status" value="1"/>
</dbReference>
<dbReference type="InterPro" id="IPR010158">
    <property type="entry name" value="Amidase_Cbmase"/>
</dbReference>
<dbReference type="Proteomes" id="UP000194137">
    <property type="component" value="Chromosome"/>
</dbReference>
<feature type="binding site" evidence="3">
    <location>
        <position position="201"/>
    </location>
    <ligand>
        <name>Zn(2+)</name>
        <dbReference type="ChEBI" id="CHEBI:29105"/>
        <label>1</label>
    </ligand>
</feature>
<feature type="binding site" evidence="3">
    <location>
        <position position="105"/>
    </location>
    <ligand>
        <name>Zn(2+)</name>
        <dbReference type="ChEBI" id="CHEBI:29105"/>
        <label>2</label>
    </ligand>
</feature>
<feature type="binding site" evidence="3">
    <location>
        <position position="105"/>
    </location>
    <ligand>
        <name>Zn(2+)</name>
        <dbReference type="ChEBI" id="CHEBI:29105"/>
        <label>1</label>
    </ligand>
</feature>
<gene>
    <name evidence="4" type="ORF">CAK95_26690</name>
</gene>
<feature type="binding site" evidence="3">
    <location>
        <position position="94"/>
    </location>
    <ligand>
        <name>Zn(2+)</name>
        <dbReference type="ChEBI" id="CHEBI:29105"/>
        <label>1</label>
    </ligand>
</feature>
<accession>A0A1W6ZYD1</accession>
<evidence type="ECO:0000256" key="1">
    <source>
        <dbReference type="ARBA" id="ARBA00006153"/>
    </source>
</evidence>
<dbReference type="CDD" id="cd03884">
    <property type="entry name" value="M20_bAS"/>
    <property type="match status" value="1"/>
</dbReference>
<feature type="binding site" evidence="3">
    <location>
        <position position="393"/>
    </location>
    <ligand>
        <name>Zn(2+)</name>
        <dbReference type="ChEBI" id="CHEBI:29105"/>
        <label>2</label>
    </ligand>
</feature>
<organism evidence="4 5">
    <name type="scientific">Pseudorhodoplanes sinuspersici</name>
    <dbReference type="NCBI Taxonomy" id="1235591"/>
    <lineage>
        <taxon>Bacteria</taxon>
        <taxon>Pseudomonadati</taxon>
        <taxon>Pseudomonadota</taxon>
        <taxon>Alphaproteobacteria</taxon>
        <taxon>Hyphomicrobiales</taxon>
        <taxon>Pseudorhodoplanes</taxon>
    </lineage>
</organism>
<keyword evidence="2 4" id="KW-0378">Hydrolase</keyword>
<dbReference type="InterPro" id="IPR036264">
    <property type="entry name" value="Bact_exopeptidase_dim_dom"/>
</dbReference>